<organism evidence="2 3">
    <name type="scientific">Paenibacillus violae</name>
    <dbReference type="NCBI Taxonomy" id="3077234"/>
    <lineage>
        <taxon>Bacteria</taxon>
        <taxon>Bacillati</taxon>
        <taxon>Bacillota</taxon>
        <taxon>Bacilli</taxon>
        <taxon>Bacillales</taxon>
        <taxon>Paenibacillaceae</taxon>
        <taxon>Paenibacillus</taxon>
    </lineage>
</organism>
<feature type="region of interest" description="Disordered" evidence="1">
    <location>
        <begin position="1"/>
        <end position="49"/>
    </location>
</feature>
<evidence type="ECO:0000313" key="2">
    <source>
        <dbReference type="EMBL" id="MDU0199778.1"/>
    </source>
</evidence>
<reference evidence="2 3" key="1">
    <citation type="submission" date="2023-10" db="EMBL/GenBank/DDBJ databases">
        <title>Paenibacillus strain PFR10 Genome sequencing and assembly.</title>
        <authorList>
            <person name="Kim I."/>
        </authorList>
    </citation>
    <scope>NUCLEOTIDE SEQUENCE [LARGE SCALE GENOMIC DNA]</scope>
    <source>
        <strain evidence="2 3">PFR10</strain>
    </source>
</reference>
<proteinExistence type="predicted"/>
<gene>
    <name evidence="2" type="ORF">RQP52_01685</name>
</gene>
<sequence length="49" mass="5207">MQRKTNKKSSYSSGKTKVRVRQSASATIGQGGNSISVNASEVGVVRIRP</sequence>
<keyword evidence="3" id="KW-1185">Reference proteome</keyword>
<feature type="compositionally biased region" description="Polar residues" evidence="1">
    <location>
        <begin position="22"/>
        <end position="39"/>
    </location>
</feature>
<evidence type="ECO:0000256" key="1">
    <source>
        <dbReference type="SAM" id="MobiDB-lite"/>
    </source>
</evidence>
<dbReference type="Proteomes" id="UP001260980">
    <property type="component" value="Unassembled WGS sequence"/>
</dbReference>
<name>A0ABU3R698_9BACL</name>
<evidence type="ECO:0000313" key="3">
    <source>
        <dbReference type="Proteomes" id="UP001260980"/>
    </source>
</evidence>
<dbReference type="RefSeq" id="WP_315949087.1">
    <property type="nucleotide sequence ID" value="NZ_JAWCUD010000001.1"/>
</dbReference>
<accession>A0ABU3R698</accession>
<dbReference type="EMBL" id="JAWCUD010000001">
    <property type="protein sequence ID" value="MDU0199778.1"/>
    <property type="molecule type" value="Genomic_DNA"/>
</dbReference>
<comment type="caution">
    <text evidence="2">The sequence shown here is derived from an EMBL/GenBank/DDBJ whole genome shotgun (WGS) entry which is preliminary data.</text>
</comment>
<protein>
    <submittedName>
        <fullName evidence="2">Uncharacterized protein</fullName>
    </submittedName>
</protein>